<evidence type="ECO:0000313" key="2">
    <source>
        <dbReference type="WBParaSite" id="nRc.2.0.1.t27452-RA"/>
    </source>
</evidence>
<dbReference type="Proteomes" id="UP000887565">
    <property type="component" value="Unplaced"/>
</dbReference>
<sequence length="93" mass="10697">NNAAIEEKLSRYTINGKLTKKCAILVLCSNSSLLDFTSRRILSKIQKHKMADPEKRFINFVRMGSEISDDLKPYGLEALVERNLKFTVYFVIL</sequence>
<reference evidence="2" key="1">
    <citation type="submission" date="2022-11" db="UniProtKB">
        <authorList>
            <consortium name="WormBaseParasite"/>
        </authorList>
    </citation>
    <scope>IDENTIFICATION</scope>
</reference>
<dbReference type="WBParaSite" id="nRc.2.0.1.t27452-RA">
    <property type="protein sequence ID" value="nRc.2.0.1.t27452-RA"/>
    <property type="gene ID" value="nRc.2.0.1.g27452"/>
</dbReference>
<keyword evidence="1" id="KW-1185">Reference proteome</keyword>
<evidence type="ECO:0000313" key="1">
    <source>
        <dbReference type="Proteomes" id="UP000887565"/>
    </source>
</evidence>
<proteinExistence type="predicted"/>
<protein>
    <submittedName>
        <fullName evidence="2">Uncharacterized protein</fullName>
    </submittedName>
</protein>
<dbReference type="AlphaFoldDB" id="A0A915JMZ0"/>
<name>A0A915JMZ0_ROMCU</name>
<organism evidence="1 2">
    <name type="scientific">Romanomermis culicivorax</name>
    <name type="common">Nematode worm</name>
    <dbReference type="NCBI Taxonomy" id="13658"/>
    <lineage>
        <taxon>Eukaryota</taxon>
        <taxon>Metazoa</taxon>
        <taxon>Ecdysozoa</taxon>
        <taxon>Nematoda</taxon>
        <taxon>Enoplea</taxon>
        <taxon>Dorylaimia</taxon>
        <taxon>Mermithida</taxon>
        <taxon>Mermithoidea</taxon>
        <taxon>Mermithidae</taxon>
        <taxon>Romanomermis</taxon>
    </lineage>
</organism>
<accession>A0A915JMZ0</accession>